<gene>
    <name evidence="1" type="ORF">EDC23_0215</name>
</gene>
<comment type="caution">
    <text evidence="1">The sequence shown here is derived from an EMBL/GenBank/DDBJ whole genome shotgun (WGS) entry which is preliminary data.</text>
</comment>
<protein>
    <submittedName>
        <fullName evidence="1">Uncharacterized protein</fullName>
    </submittedName>
</protein>
<organism evidence="1 2">
    <name type="scientific">Thiohalophilus thiocyanatoxydans</name>
    <dbReference type="NCBI Taxonomy" id="381308"/>
    <lineage>
        <taxon>Bacteria</taxon>
        <taxon>Pseudomonadati</taxon>
        <taxon>Pseudomonadota</taxon>
        <taxon>Gammaproteobacteria</taxon>
        <taxon>Thiohalomonadales</taxon>
        <taxon>Thiohalophilaceae</taxon>
        <taxon>Thiohalophilus</taxon>
    </lineage>
</organism>
<proteinExistence type="predicted"/>
<sequence length="223" mass="24085">MPDTAEFIPEGCYIGPTRVAFRVGRTKRERCPAASGYARYRGVYARRVLYRAYAGCVLGRPDRAAAVSGGLRNARYRCALSGLRRVAFRVGRTKRERCPAASGYARYRCALSGLHRVAFWVGRTERERCPATSGMPDAANAISGLQSGHDLGRPDIAPSVHKLRGVRQPLLSILFLVSSCLGGESFVLEFFAPVDNPVVAAIAAEADGGGGLLFSRIIVPVIL</sequence>
<dbReference type="EMBL" id="SOQX01000001">
    <property type="protein sequence ID" value="TDY03844.1"/>
    <property type="molecule type" value="Genomic_DNA"/>
</dbReference>
<dbReference type="AlphaFoldDB" id="A0A4R8ITU7"/>
<evidence type="ECO:0000313" key="1">
    <source>
        <dbReference type="EMBL" id="TDY03844.1"/>
    </source>
</evidence>
<dbReference type="Proteomes" id="UP000294914">
    <property type="component" value="Unassembled WGS sequence"/>
</dbReference>
<accession>A0A4R8ITU7</accession>
<keyword evidence="2" id="KW-1185">Reference proteome</keyword>
<evidence type="ECO:0000313" key="2">
    <source>
        <dbReference type="Proteomes" id="UP000294914"/>
    </source>
</evidence>
<name>A0A4R8ITU7_9GAMM</name>
<reference evidence="1 2" key="1">
    <citation type="submission" date="2019-03" db="EMBL/GenBank/DDBJ databases">
        <title>Genomic Encyclopedia of Type Strains, Phase IV (KMG-IV): sequencing the most valuable type-strain genomes for metagenomic binning, comparative biology and taxonomic classification.</title>
        <authorList>
            <person name="Goeker M."/>
        </authorList>
    </citation>
    <scope>NUCLEOTIDE SEQUENCE [LARGE SCALE GENOMIC DNA]</scope>
    <source>
        <strain evidence="1 2">DSM 16326</strain>
    </source>
</reference>